<dbReference type="PANTHER" id="PTHR43853:SF2">
    <property type="entry name" value="3-OXOADIPYL-COA_3-OXO-5,6-DEHYDROSUBERYL-COA THIOLASE"/>
    <property type="match status" value="1"/>
</dbReference>
<proteinExistence type="inferred from homology"/>
<dbReference type="InterPro" id="IPR050215">
    <property type="entry name" value="Thiolase-like_sf_Thiolase"/>
</dbReference>
<evidence type="ECO:0000256" key="5">
    <source>
        <dbReference type="ARBA" id="ARBA00024073"/>
    </source>
</evidence>
<dbReference type="PANTHER" id="PTHR43853">
    <property type="entry name" value="3-KETOACYL-COA THIOLASE, PEROXISOMAL"/>
    <property type="match status" value="1"/>
</dbReference>
<dbReference type="PIRSF" id="PIRSF000429">
    <property type="entry name" value="Ac-CoA_Ac_transf"/>
    <property type="match status" value="1"/>
</dbReference>
<dbReference type="FunFam" id="3.40.47.10:FF:000010">
    <property type="entry name" value="Acetyl-CoA acetyltransferase (Thiolase)"/>
    <property type="match status" value="1"/>
</dbReference>
<dbReference type="GO" id="GO:0003985">
    <property type="term" value="F:acetyl-CoA C-acetyltransferase activity"/>
    <property type="evidence" value="ECO:0007669"/>
    <property type="project" value="UniProtKB-EC"/>
</dbReference>
<name>A0A8J6MG83_9FIRM</name>
<accession>A0A8J6MG83</accession>
<dbReference type="GO" id="GO:0010124">
    <property type="term" value="P:phenylacetate catabolic process"/>
    <property type="evidence" value="ECO:0007669"/>
    <property type="project" value="TreeGrafter"/>
</dbReference>
<dbReference type="SUPFAM" id="SSF53901">
    <property type="entry name" value="Thiolase-like"/>
    <property type="match status" value="2"/>
</dbReference>
<dbReference type="CDD" id="cd00751">
    <property type="entry name" value="thiolase"/>
    <property type="match status" value="1"/>
</dbReference>
<dbReference type="GO" id="GO:0005737">
    <property type="term" value="C:cytoplasm"/>
    <property type="evidence" value="ECO:0007669"/>
    <property type="project" value="UniProtKB-SubCell"/>
</dbReference>
<dbReference type="InterPro" id="IPR002155">
    <property type="entry name" value="Thiolase"/>
</dbReference>
<dbReference type="InterPro" id="IPR020617">
    <property type="entry name" value="Thiolase_C"/>
</dbReference>
<dbReference type="Proteomes" id="UP000607645">
    <property type="component" value="Unassembled WGS sequence"/>
</dbReference>
<dbReference type="EC" id="2.3.1.16" evidence="5"/>
<feature type="active site" description="Proton acceptor" evidence="8">
    <location>
        <position position="371"/>
    </location>
</feature>
<dbReference type="Gene3D" id="3.40.47.10">
    <property type="match status" value="1"/>
</dbReference>
<evidence type="ECO:0000256" key="4">
    <source>
        <dbReference type="ARBA" id="ARBA00023315"/>
    </source>
</evidence>
<feature type="domain" description="Thiolase N-terminal" evidence="10">
    <location>
        <begin position="4"/>
        <end position="255"/>
    </location>
</feature>
<keyword evidence="4 9" id="KW-0012">Acyltransferase</keyword>
<sequence>MRRVAIVSAVRTGIGKYGGQWVRTPSEQLAAAVIKEAVARAGVDPAEIEDVVMGNLHAHHGNHARIASLTAGLPLEAGAVTVDRQCGSGSQAIIYAALNIAAGYGDVMVACGVEHMTLNPYQVTKVPNYSYAPPQFLTNRVSTDEAGNPPFAMTADILGKRLGITRQACDEWAFHSQQRAARAISEGLFKEQIVPVEVKTKAGLKSIVTDECVRMDASLEKMAQLPPLFEGGLTTAGNACPRSDGAAAVVLMSEERAKALGLEPLGYFKTFAAAGLDPNIMGYGPVPSTRKALQRAGLTVKDLDVVELNEAFAPQVVPCVRDLGLDPERTNPNGGAIAFGHPLGGTGVILTVKLLYEMLRRDYELGLVTMCIGGGQGLATIFERR</sequence>
<dbReference type="EMBL" id="JACOPQ010000003">
    <property type="protein sequence ID" value="MBC5736353.1"/>
    <property type="molecule type" value="Genomic_DNA"/>
</dbReference>
<comment type="caution">
    <text evidence="12">The sequence shown here is derived from an EMBL/GenBank/DDBJ whole genome shotgun (WGS) entry which is preliminary data.</text>
</comment>
<evidence type="ECO:0000256" key="9">
    <source>
        <dbReference type="RuleBase" id="RU003557"/>
    </source>
</evidence>
<dbReference type="GO" id="GO:0006635">
    <property type="term" value="P:fatty acid beta-oxidation"/>
    <property type="evidence" value="ECO:0007669"/>
    <property type="project" value="TreeGrafter"/>
</dbReference>
<dbReference type="InterPro" id="IPR020610">
    <property type="entry name" value="Thiolase_AS"/>
</dbReference>
<dbReference type="NCBIfam" id="TIGR01930">
    <property type="entry name" value="AcCoA-C-Actrans"/>
    <property type="match status" value="1"/>
</dbReference>
<evidence type="ECO:0000256" key="3">
    <source>
        <dbReference type="ARBA" id="ARBA00022679"/>
    </source>
</evidence>
<evidence type="ECO:0000256" key="1">
    <source>
        <dbReference type="ARBA" id="ARBA00004496"/>
    </source>
</evidence>
<gene>
    <name evidence="12" type="ORF">H8S62_04940</name>
</gene>
<dbReference type="InterPro" id="IPR020616">
    <property type="entry name" value="Thiolase_N"/>
</dbReference>
<dbReference type="AlphaFoldDB" id="A0A8J6MG83"/>
<evidence type="ECO:0000256" key="6">
    <source>
        <dbReference type="ARBA" id="ARBA00044137"/>
    </source>
</evidence>
<feature type="domain" description="Thiolase C-terminal" evidence="11">
    <location>
        <begin position="263"/>
        <end position="384"/>
    </location>
</feature>
<dbReference type="PROSITE" id="PS00099">
    <property type="entry name" value="THIOLASE_3"/>
    <property type="match status" value="1"/>
</dbReference>
<feature type="active site" description="Proton acceptor" evidence="8">
    <location>
        <position position="341"/>
    </location>
</feature>
<dbReference type="InterPro" id="IPR020613">
    <property type="entry name" value="Thiolase_CS"/>
</dbReference>
<evidence type="ECO:0000256" key="7">
    <source>
        <dbReference type="ARBA" id="ARBA00051550"/>
    </source>
</evidence>
<keyword evidence="3 9" id="KW-0808">Transferase</keyword>
<dbReference type="InterPro" id="IPR016039">
    <property type="entry name" value="Thiolase-like"/>
</dbReference>
<dbReference type="Pfam" id="PF02803">
    <property type="entry name" value="Thiolase_C"/>
    <property type="match status" value="1"/>
</dbReference>
<evidence type="ECO:0000259" key="11">
    <source>
        <dbReference type="Pfam" id="PF02803"/>
    </source>
</evidence>
<protein>
    <recommendedName>
        <fullName evidence="6">Acetyl-CoA acetyltransferase</fullName>
        <ecNumber evidence="5">2.3.1.16</ecNumber>
    </recommendedName>
</protein>
<evidence type="ECO:0000313" key="12">
    <source>
        <dbReference type="EMBL" id="MBC5736353.1"/>
    </source>
</evidence>
<dbReference type="RefSeq" id="WP_155147909.1">
    <property type="nucleotide sequence ID" value="NZ_JACOPQ010000003.1"/>
</dbReference>
<evidence type="ECO:0000259" key="10">
    <source>
        <dbReference type="Pfam" id="PF00108"/>
    </source>
</evidence>
<organism evidence="12 13">
    <name type="scientific">Lawsonibacter faecis</name>
    <dbReference type="NCBI Taxonomy" id="2763052"/>
    <lineage>
        <taxon>Bacteria</taxon>
        <taxon>Bacillati</taxon>
        <taxon>Bacillota</taxon>
        <taxon>Clostridia</taxon>
        <taxon>Eubacteriales</taxon>
        <taxon>Oscillospiraceae</taxon>
        <taxon>Lawsonibacter</taxon>
    </lineage>
</organism>
<reference evidence="12" key="1">
    <citation type="submission" date="2020-08" db="EMBL/GenBank/DDBJ databases">
        <title>Genome public.</title>
        <authorList>
            <person name="Liu C."/>
            <person name="Sun Q."/>
        </authorList>
    </citation>
    <scope>NUCLEOTIDE SEQUENCE</scope>
    <source>
        <strain evidence="12">NSJ-52</strain>
    </source>
</reference>
<dbReference type="PROSITE" id="PS00737">
    <property type="entry name" value="THIOLASE_2"/>
    <property type="match status" value="1"/>
</dbReference>
<feature type="active site" description="Acyl-thioester intermediate" evidence="8">
    <location>
        <position position="86"/>
    </location>
</feature>
<evidence type="ECO:0000256" key="2">
    <source>
        <dbReference type="ARBA" id="ARBA00010982"/>
    </source>
</evidence>
<comment type="subcellular location">
    <subcellularLocation>
        <location evidence="1">Cytoplasm</location>
    </subcellularLocation>
</comment>
<evidence type="ECO:0000313" key="13">
    <source>
        <dbReference type="Proteomes" id="UP000607645"/>
    </source>
</evidence>
<keyword evidence="13" id="KW-1185">Reference proteome</keyword>
<comment type="similarity">
    <text evidence="2 9">Belongs to the thiolase-like superfamily. Thiolase family.</text>
</comment>
<dbReference type="Pfam" id="PF00108">
    <property type="entry name" value="Thiolase_N"/>
    <property type="match status" value="1"/>
</dbReference>
<evidence type="ECO:0000256" key="8">
    <source>
        <dbReference type="PIRSR" id="PIRSR000429-1"/>
    </source>
</evidence>
<comment type="catalytic activity">
    <reaction evidence="7">
        <text>2 acetyl-CoA = acetoacetyl-CoA + CoA</text>
        <dbReference type="Rhea" id="RHEA:21036"/>
        <dbReference type="ChEBI" id="CHEBI:57286"/>
        <dbReference type="ChEBI" id="CHEBI:57287"/>
        <dbReference type="ChEBI" id="CHEBI:57288"/>
        <dbReference type="EC" id="2.3.1.9"/>
    </reaction>
</comment>